<comment type="caution">
    <text evidence="1">The sequence shown here is derived from an EMBL/GenBank/DDBJ whole genome shotgun (WGS) entry which is preliminary data.</text>
</comment>
<organism evidence="1 3">
    <name type="scientific">Rhizoctonia solani</name>
    <dbReference type="NCBI Taxonomy" id="456999"/>
    <lineage>
        <taxon>Eukaryota</taxon>
        <taxon>Fungi</taxon>
        <taxon>Dikarya</taxon>
        <taxon>Basidiomycota</taxon>
        <taxon>Agaricomycotina</taxon>
        <taxon>Agaricomycetes</taxon>
        <taxon>Cantharellales</taxon>
        <taxon>Ceratobasidiaceae</taxon>
        <taxon>Rhizoctonia</taxon>
    </lineage>
</organism>
<accession>A0A8H2WU52</accession>
<gene>
    <name evidence="2" type="ORF">RDB_LOCUS101806</name>
    <name evidence="1" type="ORF">RDB_LOCUS3533</name>
</gene>
<evidence type="ECO:0000313" key="2">
    <source>
        <dbReference type="EMBL" id="CAE6483750.1"/>
    </source>
</evidence>
<proteinExistence type="predicted"/>
<dbReference type="AlphaFoldDB" id="A0A8H2WU52"/>
<evidence type="ECO:0000313" key="1">
    <source>
        <dbReference type="EMBL" id="CAE6400879.1"/>
    </source>
</evidence>
<sequence>MGRESARVIKLSSVTRALLGQRVRLVARVVRTDPISPFVWIEDEGYYRPVDISVILASDNSSVELFRQPRCHVMVTGYIERLEVDESVPPCPGVEPDLIIRAFLLQSVPHLDLPTWRESVGAREELIERARQIGSSSG</sequence>
<dbReference type="Proteomes" id="UP000663888">
    <property type="component" value="Unassembled WGS sequence"/>
</dbReference>
<dbReference type="Proteomes" id="UP000663861">
    <property type="component" value="Unassembled WGS sequence"/>
</dbReference>
<name>A0A8H2WU52_9AGAM</name>
<protein>
    <submittedName>
        <fullName evidence="1">Uncharacterized protein</fullName>
    </submittedName>
</protein>
<evidence type="ECO:0000313" key="3">
    <source>
        <dbReference type="Proteomes" id="UP000663888"/>
    </source>
</evidence>
<reference evidence="1" key="1">
    <citation type="submission" date="2021-01" db="EMBL/GenBank/DDBJ databases">
        <authorList>
            <person name="Kaushik A."/>
        </authorList>
    </citation>
    <scope>NUCLEOTIDE SEQUENCE</scope>
    <source>
        <strain evidence="1">AG4-R118</strain>
        <strain evidence="2">AG4-RS23</strain>
    </source>
</reference>
<dbReference type="EMBL" id="CAJMWY010002165">
    <property type="protein sequence ID" value="CAE6483750.1"/>
    <property type="molecule type" value="Genomic_DNA"/>
</dbReference>
<dbReference type="EMBL" id="CAJMWX010000091">
    <property type="protein sequence ID" value="CAE6400879.1"/>
    <property type="molecule type" value="Genomic_DNA"/>
</dbReference>